<evidence type="ECO:0000256" key="2">
    <source>
        <dbReference type="ARBA" id="ARBA00011900"/>
    </source>
</evidence>
<dbReference type="Pfam" id="PF02384">
    <property type="entry name" value="N6_Mtase"/>
    <property type="match status" value="1"/>
</dbReference>
<reference evidence="9" key="1">
    <citation type="submission" date="2018-09" db="EMBL/GenBank/DDBJ databases">
        <title>Genome sequencing and analysis.</title>
        <authorList>
            <person name="Huang Y.-T."/>
        </authorList>
    </citation>
    <scope>NUCLEOTIDE SEQUENCE</scope>
    <source>
        <strain evidence="9">HIDE</strain>
    </source>
</reference>
<feature type="domain" description="DNA methylase adenine-specific" evidence="8">
    <location>
        <begin position="179"/>
        <end position="496"/>
    </location>
</feature>
<accession>A0A7T8IRG9</accession>
<dbReference type="GO" id="GO:0032259">
    <property type="term" value="P:methylation"/>
    <property type="evidence" value="ECO:0007669"/>
    <property type="project" value="UniProtKB-KW"/>
</dbReference>
<dbReference type="RefSeq" id="WP_221060419.1">
    <property type="nucleotide sequence ID" value="NZ_AP024614.1"/>
</dbReference>
<keyword evidence="3 9" id="KW-0489">Methyltransferase</keyword>
<keyword evidence="6" id="KW-0680">Restriction system</keyword>
<evidence type="ECO:0000256" key="4">
    <source>
        <dbReference type="ARBA" id="ARBA00022679"/>
    </source>
</evidence>
<dbReference type="PANTHER" id="PTHR42933">
    <property type="entry name" value="SLR6095 PROTEIN"/>
    <property type="match status" value="1"/>
</dbReference>
<dbReference type="GO" id="GO:0009307">
    <property type="term" value="P:DNA restriction-modification system"/>
    <property type="evidence" value="ECO:0007669"/>
    <property type="project" value="UniProtKB-KW"/>
</dbReference>
<dbReference type="InterPro" id="IPR029063">
    <property type="entry name" value="SAM-dependent_MTases_sf"/>
</dbReference>
<dbReference type="Gene3D" id="3.40.50.150">
    <property type="entry name" value="Vaccinia Virus protein VP39"/>
    <property type="match status" value="1"/>
</dbReference>
<organism evidence="9">
    <name type="scientific">Shewanella algae</name>
    <dbReference type="NCBI Taxonomy" id="38313"/>
    <lineage>
        <taxon>Bacteria</taxon>
        <taxon>Pseudomonadati</taxon>
        <taxon>Pseudomonadota</taxon>
        <taxon>Gammaproteobacteria</taxon>
        <taxon>Alteromonadales</taxon>
        <taxon>Shewanellaceae</taxon>
        <taxon>Shewanella</taxon>
    </lineage>
</organism>
<dbReference type="GO" id="GO:0008170">
    <property type="term" value="F:N-methyltransferase activity"/>
    <property type="evidence" value="ECO:0007669"/>
    <property type="project" value="InterPro"/>
</dbReference>
<name>A0A7T8IRG9_9GAMM</name>
<gene>
    <name evidence="9" type="ORF">D7032_22120</name>
</gene>
<dbReference type="REBASE" id="483690">
    <property type="entry name" value="M.SalHIDEORF22120P"/>
</dbReference>
<dbReference type="InterPro" id="IPR002052">
    <property type="entry name" value="DNA_methylase_N6_adenine_CS"/>
</dbReference>
<keyword evidence="4 9" id="KW-0808">Transferase</keyword>
<evidence type="ECO:0000256" key="7">
    <source>
        <dbReference type="ARBA" id="ARBA00047942"/>
    </source>
</evidence>
<comment type="similarity">
    <text evidence="1">Belongs to the N(4)/N(6)-methyltransferase family.</text>
</comment>
<sequence>MVELEFREKTKALIDSLKSICATNGLGNSTGEFEIITQVFLYKFLNDKFAYEAKKIDEKIASAAKWEEALIEMSEEDLEMLQIQMGADTARLKPHHFISHLFNQQDKPGFAQLFDDTLMDIAITNNDVFAVMTDTGEKVQLFTRISENVTVSKRDAFCKAIINKLIDFSFERIFNQKFDFYATIFEYLIKDYNSNSGGKYAEYYTPHAVARIMAAILVPEDQKGTVRNVSCYDPSAGSGTLLMNVAHAIGETRCSIYTQDISKKSSNLLRLNLILNNLVHSIPNVIEGNTLLHPHHKENGGLRKFDYIVSNPPFKLDFSDFRDELDSKENKDRFFAGIPTIPKKKVESMAIYQLFLQHIIYSLKPGGKAAVVLPTGFITAQSGIDKKIRQYLVDNKMLAGVVSMPSNIFANTGTNVSILFIDDSNKDKVVLVDASNLGQKVKEGKNQKTVLTPEEEQQIIDVFNNKWTEEDFSVAVSYDEITTKNYSLSAGQYFDVKIEYVDITVDQFTEKMQTFTHNLESLFGRSRELEVEIKKQLAGLKYDN</sequence>
<evidence type="ECO:0000256" key="5">
    <source>
        <dbReference type="ARBA" id="ARBA00022691"/>
    </source>
</evidence>
<evidence type="ECO:0000313" key="9">
    <source>
        <dbReference type="EMBL" id="QQO85729.1"/>
    </source>
</evidence>
<evidence type="ECO:0000256" key="1">
    <source>
        <dbReference type="ARBA" id="ARBA00006594"/>
    </source>
</evidence>
<dbReference type="EMBL" id="CP032664">
    <property type="protein sequence ID" value="QQO85729.1"/>
    <property type="molecule type" value="Genomic_DNA"/>
</dbReference>
<dbReference type="InterPro" id="IPR003356">
    <property type="entry name" value="DNA_methylase_A-5"/>
</dbReference>
<dbReference type="GO" id="GO:0009007">
    <property type="term" value="F:site-specific DNA-methyltransferase (adenine-specific) activity"/>
    <property type="evidence" value="ECO:0007669"/>
    <property type="project" value="UniProtKB-EC"/>
</dbReference>
<evidence type="ECO:0000256" key="3">
    <source>
        <dbReference type="ARBA" id="ARBA00022603"/>
    </source>
</evidence>
<evidence type="ECO:0000256" key="6">
    <source>
        <dbReference type="ARBA" id="ARBA00022747"/>
    </source>
</evidence>
<comment type="catalytic activity">
    <reaction evidence="7">
        <text>a 2'-deoxyadenosine in DNA + S-adenosyl-L-methionine = an N(6)-methyl-2'-deoxyadenosine in DNA + S-adenosyl-L-homocysteine + H(+)</text>
        <dbReference type="Rhea" id="RHEA:15197"/>
        <dbReference type="Rhea" id="RHEA-COMP:12418"/>
        <dbReference type="Rhea" id="RHEA-COMP:12419"/>
        <dbReference type="ChEBI" id="CHEBI:15378"/>
        <dbReference type="ChEBI" id="CHEBI:57856"/>
        <dbReference type="ChEBI" id="CHEBI:59789"/>
        <dbReference type="ChEBI" id="CHEBI:90615"/>
        <dbReference type="ChEBI" id="CHEBI:90616"/>
        <dbReference type="EC" id="2.1.1.72"/>
    </reaction>
</comment>
<dbReference type="PANTHER" id="PTHR42933:SF1">
    <property type="entry name" value="SITE-SPECIFIC DNA-METHYLTRANSFERASE (ADENINE-SPECIFIC)"/>
    <property type="match status" value="1"/>
</dbReference>
<dbReference type="PROSITE" id="PS00092">
    <property type="entry name" value="N6_MTASE"/>
    <property type="match status" value="1"/>
</dbReference>
<dbReference type="GO" id="GO:0003677">
    <property type="term" value="F:DNA binding"/>
    <property type="evidence" value="ECO:0007669"/>
    <property type="project" value="InterPro"/>
</dbReference>
<keyword evidence="5" id="KW-0949">S-adenosyl-L-methionine</keyword>
<dbReference type="InterPro" id="IPR051537">
    <property type="entry name" value="DNA_Adenine_Mtase"/>
</dbReference>
<dbReference type="AlphaFoldDB" id="A0A7T8IRG9"/>
<evidence type="ECO:0000259" key="8">
    <source>
        <dbReference type="Pfam" id="PF02384"/>
    </source>
</evidence>
<proteinExistence type="inferred from homology"/>
<dbReference type="PRINTS" id="PR00507">
    <property type="entry name" value="N12N6MTFRASE"/>
</dbReference>
<dbReference type="SUPFAM" id="SSF53335">
    <property type="entry name" value="S-adenosyl-L-methionine-dependent methyltransferases"/>
    <property type="match status" value="1"/>
</dbReference>
<dbReference type="EC" id="2.1.1.72" evidence="2"/>
<protein>
    <recommendedName>
        <fullName evidence="2">site-specific DNA-methyltransferase (adenine-specific)</fullName>
        <ecNumber evidence="2">2.1.1.72</ecNumber>
    </recommendedName>
</protein>